<dbReference type="Proteomes" id="UP000460626">
    <property type="component" value="Unassembled WGS sequence"/>
</dbReference>
<keyword evidence="3" id="KW-1185">Reference proteome</keyword>
<proteinExistence type="predicted"/>
<name>A0A844ZZE9_9SPHN</name>
<keyword evidence="1" id="KW-0472">Membrane</keyword>
<gene>
    <name evidence="2" type="ORF">GRI62_06595</name>
</gene>
<dbReference type="AlphaFoldDB" id="A0A844ZZE9"/>
<dbReference type="EMBL" id="WTYH01000001">
    <property type="protein sequence ID" value="MXO93275.1"/>
    <property type="molecule type" value="Genomic_DNA"/>
</dbReference>
<keyword evidence="1" id="KW-0812">Transmembrane</keyword>
<organism evidence="2 3">
    <name type="scientific">Aurantiacibacter arachoides</name>
    <dbReference type="NCBI Taxonomy" id="1850444"/>
    <lineage>
        <taxon>Bacteria</taxon>
        <taxon>Pseudomonadati</taxon>
        <taxon>Pseudomonadota</taxon>
        <taxon>Alphaproteobacteria</taxon>
        <taxon>Sphingomonadales</taxon>
        <taxon>Erythrobacteraceae</taxon>
        <taxon>Aurantiacibacter</taxon>
    </lineage>
</organism>
<keyword evidence="1" id="KW-1133">Transmembrane helix</keyword>
<dbReference type="RefSeq" id="WP_160731831.1">
    <property type="nucleotide sequence ID" value="NZ_BMJK01000001.1"/>
</dbReference>
<reference evidence="2 3" key="1">
    <citation type="submission" date="2019-12" db="EMBL/GenBank/DDBJ databases">
        <title>Genomic-based taxomic classification of the family Erythrobacteraceae.</title>
        <authorList>
            <person name="Xu L."/>
        </authorList>
    </citation>
    <scope>NUCLEOTIDE SEQUENCE [LARGE SCALE GENOMIC DNA]</scope>
    <source>
        <strain evidence="2 3">RC4-10-4</strain>
    </source>
</reference>
<comment type="caution">
    <text evidence="2">The sequence shown here is derived from an EMBL/GenBank/DDBJ whole genome shotgun (WGS) entry which is preliminary data.</text>
</comment>
<evidence type="ECO:0000313" key="3">
    <source>
        <dbReference type="Proteomes" id="UP000460626"/>
    </source>
</evidence>
<protein>
    <recommendedName>
        <fullName evidence="4">Phage holin family protein</fullName>
    </recommendedName>
</protein>
<evidence type="ECO:0008006" key="4">
    <source>
        <dbReference type="Google" id="ProtNLM"/>
    </source>
</evidence>
<evidence type="ECO:0000256" key="1">
    <source>
        <dbReference type="SAM" id="Phobius"/>
    </source>
</evidence>
<dbReference type="OrthoDB" id="7392290at2"/>
<feature type="transmembrane region" description="Helical" evidence="1">
    <location>
        <begin position="38"/>
        <end position="63"/>
    </location>
</feature>
<accession>A0A844ZZE9</accession>
<sequence>MLEDFEALFSDARVYYHAELAFQKTRAAFLADSLKRTIIFATAGAFFGMLATIGLAVGLIIALTPIVGAWVATALVVSLILILGGWCLWKATASWRTMMHAIRDDDHKEANHHG</sequence>
<evidence type="ECO:0000313" key="2">
    <source>
        <dbReference type="EMBL" id="MXO93275.1"/>
    </source>
</evidence>
<feature type="transmembrane region" description="Helical" evidence="1">
    <location>
        <begin position="69"/>
        <end position="89"/>
    </location>
</feature>